<feature type="compositionally biased region" description="Basic and acidic residues" evidence="1">
    <location>
        <begin position="55"/>
        <end position="74"/>
    </location>
</feature>
<sequence length="74" mass="8318">LASQSPNDNVSGRSQDSSSSDRREELIPTETTKTLDNLVSLVVHSWENDFFSTSESKEVDPTDDTREQVTESRE</sequence>
<dbReference type="Proteomes" id="UP000688947">
    <property type="component" value="Unassembled WGS sequence"/>
</dbReference>
<evidence type="ECO:0000256" key="1">
    <source>
        <dbReference type="SAM" id="MobiDB-lite"/>
    </source>
</evidence>
<comment type="caution">
    <text evidence="2">The sequence shown here is derived from an EMBL/GenBank/DDBJ whole genome shotgun (WGS) entry which is preliminary data.</text>
</comment>
<evidence type="ECO:0000313" key="2">
    <source>
        <dbReference type="EMBL" id="KAG6960819.1"/>
    </source>
</evidence>
<name>A0A8T1UDL1_9STRA</name>
<organism evidence="2 3">
    <name type="scientific">Phytophthora cactorum</name>
    <dbReference type="NCBI Taxonomy" id="29920"/>
    <lineage>
        <taxon>Eukaryota</taxon>
        <taxon>Sar</taxon>
        <taxon>Stramenopiles</taxon>
        <taxon>Oomycota</taxon>
        <taxon>Peronosporomycetes</taxon>
        <taxon>Peronosporales</taxon>
        <taxon>Peronosporaceae</taxon>
        <taxon>Phytophthora</taxon>
    </lineage>
</organism>
<feature type="compositionally biased region" description="Polar residues" evidence="1">
    <location>
        <begin position="1"/>
        <end position="10"/>
    </location>
</feature>
<feature type="non-terminal residue" evidence="2">
    <location>
        <position position="1"/>
    </location>
</feature>
<dbReference type="AlphaFoldDB" id="A0A8T1UDL1"/>
<feature type="non-terminal residue" evidence="2">
    <location>
        <position position="74"/>
    </location>
</feature>
<protein>
    <submittedName>
        <fullName evidence="2">Uncharacterized protein</fullName>
    </submittedName>
</protein>
<dbReference type="EMBL" id="JAENGZ010000371">
    <property type="protein sequence ID" value="KAG6960819.1"/>
    <property type="molecule type" value="Genomic_DNA"/>
</dbReference>
<gene>
    <name evidence="2" type="ORF">JG687_00008025</name>
</gene>
<accession>A0A8T1UDL1</accession>
<evidence type="ECO:0000313" key="3">
    <source>
        <dbReference type="Proteomes" id="UP000688947"/>
    </source>
</evidence>
<dbReference type="VEuPathDB" id="FungiDB:PC110_g7480"/>
<reference evidence="2" key="1">
    <citation type="submission" date="2021-01" db="EMBL/GenBank/DDBJ databases">
        <title>Phytophthora aleatoria, a newly-described species from Pinus radiata is distinct from Phytophthora cactorum isolates based on comparative genomics.</title>
        <authorList>
            <person name="Mcdougal R."/>
            <person name="Panda P."/>
            <person name="Williams N."/>
            <person name="Studholme D.J."/>
        </authorList>
    </citation>
    <scope>NUCLEOTIDE SEQUENCE</scope>
    <source>
        <strain evidence="2">NZFS 3830</strain>
    </source>
</reference>
<proteinExistence type="predicted"/>
<feature type="region of interest" description="Disordered" evidence="1">
    <location>
        <begin position="1"/>
        <end position="32"/>
    </location>
</feature>
<dbReference type="OrthoDB" id="129919at2759"/>
<feature type="region of interest" description="Disordered" evidence="1">
    <location>
        <begin position="50"/>
        <end position="74"/>
    </location>
</feature>